<feature type="binding site" evidence="6">
    <location>
        <begin position="139"/>
        <end position="146"/>
    </location>
    <ligand>
        <name>ATP</name>
        <dbReference type="ChEBI" id="CHEBI:30616"/>
    </ligand>
</feature>
<dbReference type="PROSITE" id="PS00411">
    <property type="entry name" value="KINESIN_MOTOR_1"/>
    <property type="match status" value="1"/>
</dbReference>
<dbReference type="GO" id="GO:0007018">
    <property type="term" value="P:microtubule-based movement"/>
    <property type="evidence" value="ECO:0007669"/>
    <property type="project" value="InterPro"/>
</dbReference>
<dbReference type="EMBL" id="CENE01000021">
    <property type="protein sequence ID" value="CEQ42107.1"/>
    <property type="molecule type" value="Genomic_DNA"/>
</dbReference>
<evidence type="ECO:0000313" key="11">
    <source>
        <dbReference type="Proteomes" id="UP000243876"/>
    </source>
</evidence>
<dbReference type="SUPFAM" id="SSF52540">
    <property type="entry name" value="P-loop containing nucleoside triphosphate hydrolases"/>
    <property type="match status" value="1"/>
</dbReference>
<evidence type="ECO:0000256" key="8">
    <source>
        <dbReference type="SAM" id="MobiDB-lite"/>
    </source>
</evidence>
<dbReference type="PANTHER" id="PTHR47968">
    <property type="entry name" value="CENTROMERE PROTEIN E"/>
    <property type="match status" value="1"/>
</dbReference>
<organism evidence="10 11">
    <name type="scientific">Sporidiobolus salmonicolor</name>
    <name type="common">Yeast-like fungus</name>
    <name type="synonym">Sporobolomyces salmonicolor</name>
    <dbReference type="NCBI Taxonomy" id="5005"/>
    <lineage>
        <taxon>Eukaryota</taxon>
        <taxon>Fungi</taxon>
        <taxon>Dikarya</taxon>
        <taxon>Basidiomycota</taxon>
        <taxon>Pucciniomycotina</taxon>
        <taxon>Microbotryomycetes</taxon>
        <taxon>Sporidiobolales</taxon>
        <taxon>Sporidiobolaceae</taxon>
        <taxon>Sporobolomyces</taxon>
    </lineage>
</organism>
<feature type="region of interest" description="Disordered" evidence="8">
    <location>
        <begin position="31"/>
        <end position="52"/>
    </location>
</feature>
<feature type="region of interest" description="Disordered" evidence="8">
    <location>
        <begin position="956"/>
        <end position="1007"/>
    </location>
</feature>
<dbReference type="GO" id="GO:0008017">
    <property type="term" value="F:microtubule binding"/>
    <property type="evidence" value="ECO:0007669"/>
    <property type="project" value="InterPro"/>
</dbReference>
<dbReference type="Proteomes" id="UP000243876">
    <property type="component" value="Unassembled WGS sequence"/>
</dbReference>
<dbReference type="PROSITE" id="PS50067">
    <property type="entry name" value="KINESIN_MOTOR_2"/>
    <property type="match status" value="1"/>
</dbReference>
<keyword evidence="4 7" id="KW-0175">Coiled coil</keyword>
<feature type="region of interest" description="Disordered" evidence="8">
    <location>
        <begin position="877"/>
        <end position="934"/>
    </location>
</feature>
<feature type="region of interest" description="Disordered" evidence="8">
    <location>
        <begin position="647"/>
        <end position="671"/>
    </location>
</feature>
<proteinExistence type="inferred from homology"/>
<evidence type="ECO:0000256" key="4">
    <source>
        <dbReference type="ARBA" id="ARBA00023054"/>
    </source>
</evidence>
<dbReference type="OrthoDB" id="3176171at2759"/>
<dbReference type="InterPro" id="IPR027417">
    <property type="entry name" value="P-loop_NTPase"/>
</dbReference>
<dbReference type="PANTHER" id="PTHR47968:SF13">
    <property type="entry name" value="KINESIN-LIKE PROTEIN KIF19 ISOFORM X1"/>
    <property type="match status" value="1"/>
</dbReference>
<feature type="compositionally biased region" description="Polar residues" evidence="8">
    <location>
        <begin position="962"/>
        <end position="980"/>
    </location>
</feature>
<evidence type="ECO:0000256" key="5">
    <source>
        <dbReference type="ARBA" id="ARBA00023175"/>
    </source>
</evidence>
<dbReference type="GO" id="GO:0005524">
    <property type="term" value="F:ATP binding"/>
    <property type="evidence" value="ECO:0007669"/>
    <property type="project" value="UniProtKB-UniRule"/>
</dbReference>
<dbReference type="Gene3D" id="3.40.850.10">
    <property type="entry name" value="Kinesin motor domain"/>
    <property type="match status" value="1"/>
</dbReference>
<dbReference type="InterPro" id="IPR036961">
    <property type="entry name" value="Kinesin_motor_dom_sf"/>
</dbReference>
<keyword evidence="1" id="KW-0493">Microtubule</keyword>
<keyword evidence="5 6" id="KW-0505">Motor protein</keyword>
<accession>A0A0D6EPV9</accession>
<dbReference type="InterPro" id="IPR019821">
    <property type="entry name" value="Kinesin_motor_CS"/>
</dbReference>
<dbReference type="SMART" id="SM00129">
    <property type="entry name" value="KISc"/>
    <property type="match status" value="1"/>
</dbReference>
<feature type="compositionally biased region" description="Low complexity" evidence="8">
    <location>
        <begin position="35"/>
        <end position="50"/>
    </location>
</feature>
<evidence type="ECO:0000313" key="10">
    <source>
        <dbReference type="EMBL" id="CEQ42107.1"/>
    </source>
</evidence>
<dbReference type="GO" id="GO:0003777">
    <property type="term" value="F:microtubule motor activity"/>
    <property type="evidence" value="ECO:0007669"/>
    <property type="project" value="InterPro"/>
</dbReference>
<feature type="domain" description="Kinesin motor" evidence="9">
    <location>
        <begin position="4"/>
        <end position="381"/>
    </location>
</feature>
<evidence type="ECO:0000256" key="7">
    <source>
        <dbReference type="SAM" id="Coils"/>
    </source>
</evidence>
<evidence type="ECO:0000259" key="9">
    <source>
        <dbReference type="PROSITE" id="PS50067"/>
    </source>
</evidence>
<feature type="compositionally biased region" description="Polar residues" evidence="8">
    <location>
        <begin position="877"/>
        <end position="900"/>
    </location>
</feature>
<dbReference type="AlphaFoldDB" id="A0A0D6EPV9"/>
<name>A0A0D6EPV9_SPOSA</name>
<evidence type="ECO:0000256" key="3">
    <source>
        <dbReference type="ARBA" id="ARBA00022840"/>
    </source>
</evidence>
<dbReference type="InterPro" id="IPR027640">
    <property type="entry name" value="Kinesin-like_fam"/>
</dbReference>
<feature type="compositionally biased region" description="Gly residues" evidence="8">
    <location>
        <begin position="991"/>
        <end position="1001"/>
    </location>
</feature>
<keyword evidence="3 6" id="KW-0067">ATP-binding</keyword>
<feature type="region of interest" description="Disordered" evidence="8">
    <location>
        <begin position="693"/>
        <end position="736"/>
    </location>
</feature>
<evidence type="ECO:0000256" key="2">
    <source>
        <dbReference type="ARBA" id="ARBA00022741"/>
    </source>
</evidence>
<sequence>MASSISVAVRVRPFSEKERALLNVNHDAGPTLFNSDPSSSTPSCTTPQPSRLGGAGLHRKILKVLDDRILVFDPPDSNAVASFQKSNLPMQGKKVKDIRFCFDRVFDEGCGQEEVYEGSAKELVGHVMDGFHSTVFAYGATGCGKTHTISGSPTQPGIVFLIMKDLFARISAKSEDTEFSLTVSYLEVYNETIRDLLAPERGVLQLRDSQDGMATPANLSTKEPTCAQDVVEWITLGNGNRTVNFTEANATSSRSHAVLRVTVTQKPKAGGLTDSQMSASLSVIDLAGSERASVTKNRGERLNEGANINRSLLALGNCINALCDPRKRGHVPYRDSKLTRLLKQSLGGNCKTVMIVCVSPSSAHYDETHNTLQYANRAKEIKTKAIRNVISVDRHVAQYCQQIMQQSQEIERLKAQLATQQASSALQDRVEDERVVQQAVSKVHSAWDKGRVQRAAAMGAAAKRAVLDKIISALLQWQSTALGTFEAGSPSGTSVAAAASTVALLKQECQELVADLTSKTATLRSMAAQGDSAMNTYVQTLNSAQAMLRSQRASALPLFTYETKVLDTRLACAVAEAREEGVRDGFSLQAQAMRRMLEASVKVGIALESARQNDSEAARALARLAKGVDQANDEAFTAFAGESTRSSSASSFASSSSSGLPSFGGIKRDSGARSPLVAENVWDKVARQSVVGIGSAPSGPLASPMRARRSPRKSVSFQAARRAAASPRKGKAVQWRDETGDGWELEDVKYDSPGPSSDFPSVTITSPVPTTTMWTSSSSHAASSDSTLAAEMMAMKARTSSATAALRNKPGAARHAPLLSVSESPIPFSFLDSVSSSEMPPPAMPSSSLSPFVDLANTAPSSIESSFSTAPGSSGLFTPIVSSQPPGTSLSAPTDPSASLSPGRRAARRTSNIGPLRSTKTTRRTSYIAPPTPAGANASIANASFSAAGPLMRKAGRVAGASGSSTSPSENTAPATSSTRKSPRKLLSHLIGGGAGAGGGASRRLSTLPTPNLAAGVMQPAAQIPFGQKSAARIAARRASSLAGNTSGWALGTAGGAGAGAGTARKESPSTTGGGAGAGHAVWR</sequence>
<protein>
    <submittedName>
        <fullName evidence="10">SPOSA6832_03891-mRNA-1:cds</fullName>
    </submittedName>
</protein>
<gene>
    <name evidence="10" type="primary">SPOSA6832_03891</name>
</gene>
<reference evidence="11" key="1">
    <citation type="submission" date="2015-02" db="EMBL/GenBank/DDBJ databases">
        <authorList>
            <person name="Gon?alves P."/>
        </authorList>
    </citation>
    <scope>NUCLEOTIDE SEQUENCE [LARGE SCALE GENOMIC DNA]</scope>
</reference>
<dbReference type="CDD" id="cd01370">
    <property type="entry name" value="KISc_KIP3_like"/>
    <property type="match status" value="1"/>
</dbReference>
<feature type="compositionally biased region" description="Low complexity" evidence="8">
    <location>
        <begin position="647"/>
        <end position="664"/>
    </location>
</feature>
<comment type="similarity">
    <text evidence="6">Belongs to the TRAFAC class myosin-kinesin ATPase superfamily. Kinesin family.</text>
</comment>
<keyword evidence="11" id="KW-1185">Reference proteome</keyword>
<evidence type="ECO:0000256" key="6">
    <source>
        <dbReference type="PROSITE-ProRule" id="PRU00283"/>
    </source>
</evidence>
<dbReference type="Pfam" id="PF00225">
    <property type="entry name" value="Kinesin"/>
    <property type="match status" value="1"/>
</dbReference>
<feature type="region of interest" description="Disordered" evidence="8">
    <location>
        <begin position="1045"/>
        <end position="1084"/>
    </location>
</feature>
<feature type="coiled-coil region" evidence="7">
    <location>
        <begin position="396"/>
        <end position="423"/>
    </location>
</feature>
<dbReference type="PRINTS" id="PR00380">
    <property type="entry name" value="KINESINHEAVY"/>
</dbReference>
<dbReference type="GO" id="GO:0005874">
    <property type="term" value="C:microtubule"/>
    <property type="evidence" value="ECO:0007669"/>
    <property type="project" value="UniProtKB-KW"/>
</dbReference>
<dbReference type="InterPro" id="IPR001752">
    <property type="entry name" value="Kinesin_motor_dom"/>
</dbReference>
<evidence type="ECO:0000256" key="1">
    <source>
        <dbReference type="ARBA" id="ARBA00022701"/>
    </source>
</evidence>
<keyword evidence="2 6" id="KW-0547">Nucleotide-binding</keyword>